<organism evidence="3">
    <name type="scientific">viral metagenome</name>
    <dbReference type="NCBI Taxonomy" id="1070528"/>
    <lineage>
        <taxon>unclassified sequences</taxon>
        <taxon>metagenomes</taxon>
        <taxon>organismal metagenomes</taxon>
    </lineage>
</organism>
<feature type="transmembrane region" description="Helical" evidence="1">
    <location>
        <begin position="6"/>
        <end position="24"/>
    </location>
</feature>
<keyword evidence="1" id="KW-1133">Transmembrane helix</keyword>
<dbReference type="AlphaFoldDB" id="A0A6C0L054"/>
<dbReference type="CDD" id="cd02961">
    <property type="entry name" value="PDI_a_family"/>
    <property type="match status" value="1"/>
</dbReference>
<dbReference type="InterPro" id="IPR036249">
    <property type="entry name" value="Thioredoxin-like_sf"/>
</dbReference>
<keyword evidence="1" id="KW-0812">Transmembrane</keyword>
<dbReference type="Pfam" id="PF00085">
    <property type="entry name" value="Thioredoxin"/>
    <property type="match status" value="1"/>
</dbReference>
<dbReference type="GO" id="GO:0015035">
    <property type="term" value="F:protein-disulfide reductase activity"/>
    <property type="evidence" value="ECO:0007669"/>
    <property type="project" value="TreeGrafter"/>
</dbReference>
<dbReference type="PROSITE" id="PS51352">
    <property type="entry name" value="THIOREDOXIN_2"/>
    <property type="match status" value="1"/>
</dbReference>
<proteinExistence type="predicted"/>
<dbReference type="SUPFAM" id="SSF52833">
    <property type="entry name" value="Thioredoxin-like"/>
    <property type="match status" value="1"/>
</dbReference>
<dbReference type="GO" id="GO:0005788">
    <property type="term" value="C:endoplasmic reticulum lumen"/>
    <property type="evidence" value="ECO:0007669"/>
    <property type="project" value="TreeGrafter"/>
</dbReference>
<dbReference type="InterPro" id="IPR013766">
    <property type="entry name" value="Thioredoxin_domain"/>
</dbReference>
<keyword evidence="1" id="KW-0472">Membrane</keyword>
<dbReference type="Gene3D" id="3.40.30.10">
    <property type="entry name" value="Glutaredoxin"/>
    <property type="match status" value="1"/>
</dbReference>
<reference evidence="3" key="1">
    <citation type="journal article" date="2020" name="Nature">
        <title>Giant virus diversity and host interactions through global metagenomics.</title>
        <authorList>
            <person name="Schulz F."/>
            <person name="Roux S."/>
            <person name="Paez-Espino D."/>
            <person name="Jungbluth S."/>
            <person name="Walsh D.A."/>
            <person name="Denef V.J."/>
            <person name="McMahon K.D."/>
            <person name="Konstantinidis K.T."/>
            <person name="Eloe-Fadrosh E.A."/>
            <person name="Kyrpides N.C."/>
            <person name="Woyke T."/>
        </authorList>
    </citation>
    <scope>NUCLEOTIDE SEQUENCE</scope>
    <source>
        <strain evidence="3">GVMAG-S-ERX555907-102</strain>
    </source>
</reference>
<dbReference type="PANTHER" id="PTHR45815">
    <property type="entry name" value="PROTEIN DISULFIDE-ISOMERASE A6"/>
    <property type="match status" value="1"/>
</dbReference>
<evidence type="ECO:0000256" key="1">
    <source>
        <dbReference type="SAM" id="Phobius"/>
    </source>
</evidence>
<dbReference type="EMBL" id="MN741005">
    <property type="protein sequence ID" value="QHU22290.1"/>
    <property type="molecule type" value="Genomic_DNA"/>
</dbReference>
<dbReference type="GO" id="GO:0034976">
    <property type="term" value="P:response to endoplasmic reticulum stress"/>
    <property type="evidence" value="ECO:0007669"/>
    <property type="project" value="TreeGrafter"/>
</dbReference>
<accession>A0A6C0L054</accession>
<feature type="domain" description="Thioredoxin" evidence="2">
    <location>
        <begin position="12"/>
        <end position="141"/>
    </location>
</feature>
<protein>
    <recommendedName>
        <fullName evidence="2">Thioredoxin domain-containing protein</fullName>
    </recommendedName>
</protein>
<name>A0A6C0L054_9ZZZZ</name>
<evidence type="ECO:0000259" key="2">
    <source>
        <dbReference type="PROSITE" id="PS51352"/>
    </source>
</evidence>
<evidence type="ECO:0000313" key="3">
    <source>
        <dbReference type="EMBL" id="QHU22290.1"/>
    </source>
</evidence>
<sequence>MNFIYIILFVSLSIGSFFLAYTIFTRHQQANTQRSYIENNEFKSKQSTTKGNLFFFYADWCNHCENSRPIWENIKKDNDFHDFNLNFIDVDGDDKKNKELLKHYKIQEYPTIILDQNNKKFIFDANLTTETLKKFLSSVYH</sequence>
<dbReference type="PANTHER" id="PTHR45815:SF3">
    <property type="entry name" value="PROTEIN DISULFIDE-ISOMERASE A6"/>
    <property type="match status" value="1"/>
</dbReference>